<name>A0A1H9BND4_9LACT</name>
<keyword evidence="2" id="KW-1185">Reference proteome</keyword>
<evidence type="ECO:0000313" key="2">
    <source>
        <dbReference type="Proteomes" id="UP000198833"/>
    </source>
</evidence>
<dbReference type="AlphaFoldDB" id="A0A1H9BND4"/>
<dbReference type="STRING" id="89093.SAMN04488558_10344"/>
<proteinExistence type="predicted"/>
<organism evidence="1 2">
    <name type="scientific">Ignavigranum ruoffiae</name>
    <dbReference type="NCBI Taxonomy" id="89093"/>
    <lineage>
        <taxon>Bacteria</taxon>
        <taxon>Bacillati</taxon>
        <taxon>Bacillota</taxon>
        <taxon>Bacilli</taxon>
        <taxon>Lactobacillales</taxon>
        <taxon>Aerococcaceae</taxon>
        <taxon>Ignavigranum</taxon>
    </lineage>
</organism>
<sequence>MKVYYFNINLDKHGNHVVHSQDCKYLPKIENRKLIGRYQDCEQALRAASYLNYQANFDGCHFCCGECHRTNS</sequence>
<dbReference type="OrthoDB" id="47198at2"/>
<gene>
    <name evidence="1" type="ORF">SAMN04488558_10344</name>
</gene>
<dbReference type="RefSeq" id="WP_092570762.1">
    <property type="nucleotide sequence ID" value="NZ_CALUDV010000006.1"/>
</dbReference>
<dbReference type="Proteomes" id="UP000198833">
    <property type="component" value="Unassembled WGS sequence"/>
</dbReference>
<dbReference type="EMBL" id="FOEN01000003">
    <property type="protein sequence ID" value="SEP90043.1"/>
    <property type="molecule type" value="Genomic_DNA"/>
</dbReference>
<accession>A0A1H9BND4</accession>
<evidence type="ECO:0000313" key="1">
    <source>
        <dbReference type="EMBL" id="SEP90043.1"/>
    </source>
</evidence>
<reference evidence="1 2" key="1">
    <citation type="submission" date="2016-10" db="EMBL/GenBank/DDBJ databases">
        <authorList>
            <person name="de Groot N.N."/>
        </authorList>
    </citation>
    <scope>NUCLEOTIDE SEQUENCE [LARGE SCALE GENOMIC DNA]</scope>
    <source>
        <strain evidence="1 2">DSM 15695</strain>
    </source>
</reference>
<protein>
    <submittedName>
        <fullName evidence="1">Uncharacterized protein</fullName>
    </submittedName>
</protein>